<feature type="region of interest" description="Disordered" evidence="11">
    <location>
        <begin position="12"/>
        <end position="34"/>
    </location>
</feature>
<dbReference type="InterPro" id="IPR017441">
    <property type="entry name" value="Protein_kinase_ATP_BS"/>
</dbReference>
<keyword evidence="5" id="KW-0418">Kinase</keyword>
<dbReference type="InterPro" id="IPR050538">
    <property type="entry name" value="MAP_kinase_kinase_kinase"/>
</dbReference>
<evidence type="ECO:0000256" key="3">
    <source>
        <dbReference type="ARBA" id="ARBA00022679"/>
    </source>
</evidence>
<dbReference type="PROSITE" id="PS00107">
    <property type="entry name" value="PROTEIN_KINASE_ATP"/>
    <property type="match status" value="1"/>
</dbReference>
<evidence type="ECO:0000256" key="6">
    <source>
        <dbReference type="ARBA" id="ARBA00022840"/>
    </source>
</evidence>
<dbReference type="AlphaFoldDB" id="A0A7J6DLV9"/>
<evidence type="ECO:0000256" key="10">
    <source>
        <dbReference type="SAM" id="Coils"/>
    </source>
</evidence>
<keyword evidence="6 9" id="KW-0067">ATP-binding</keyword>
<name>A0A7J6DLV9_CANSA</name>
<dbReference type="InterPro" id="IPR001245">
    <property type="entry name" value="Ser-Thr/Tyr_kinase_cat_dom"/>
</dbReference>
<dbReference type="InterPro" id="IPR000719">
    <property type="entry name" value="Prot_kinase_dom"/>
</dbReference>
<dbReference type="PANTHER" id="PTHR48016">
    <property type="entry name" value="MAP KINASE KINASE KINASE SSK2-RELATED-RELATED"/>
    <property type="match status" value="1"/>
</dbReference>
<comment type="catalytic activity">
    <reaction evidence="8">
        <text>L-seryl-[protein] + ATP = O-phospho-L-seryl-[protein] + ADP + H(+)</text>
        <dbReference type="Rhea" id="RHEA:17989"/>
        <dbReference type="Rhea" id="RHEA-COMP:9863"/>
        <dbReference type="Rhea" id="RHEA-COMP:11604"/>
        <dbReference type="ChEBI" id="CHEBI:15378"/>
        <dbReference type="ChEBI" id="CHEBI:29999"/>
        <dbReference type="ChEBI" id="CHEBI:30616"/>
        <dbReference type="ChEBI" id="CHEBI:83421"/>
        <dbReference type="ChEBI" id="CHEBI:456216"/>
        <dbReference type="EC" id="2.7.11.25"/>
    </reaction>
</comment>
<dbReference type="EC" id="2.7.11.25" evidence="2"/>
<dbReference type="Proteomes" id="UP000525078">
    <property type="component" value="Unassembled WGS sequence"/>
</dbReference>
<reference evidence="15 16" key="1">
    <citation type="journal article" date="2020" name="bioRxiv">
        <title>Sequence and annotation of 42 cannabis genomes reveals extensive copy number variation in cannabinoid synthesis and pathogen resistance genes.</title>
        <authorList>
            <person name="Mckernan K.J."/>
            <person name="Helbert Y."/>
            <person name="Kane L.T."/>
            <person name="Ebling H."/>
            <person name="Zhang L."/>
            <person name="Liu B."/>
            <person name="Eaton Z."/>
            <person name="Mclaughlin S."/>
            <person name="Kingan S."/>
            <person name="Baybayan P."/>
            <person name="Concepcion G."/>
            <person name="Jordan M."/>
            <person name="Riva A."/>
            <person name="Barbazuk W."/>
            <person name="Harkins T."/>
        </authorList>
    </citation>
    <scope>NUCLEOTIDE SEQUENCE [LARGE SCALE GENOMIC DNA]</scope>
    <source>
        <strain evidence="15 16">cv. Jamaican Lion 4</strain>
        <strain evidence="13">Father</strain>
        <strain evidence="14">Mother</strain>
        <tissue evidence="13">Leaf</tissue>
    </source>
</reference>
<dbReference type="Pfam" id="PF00069">
    <property type="entry name" value="Pkinase"/>
    <property type="match status" value="1"/>
</dbReference>
<dbReference type="CDD" id="cd06606">
    <property type="entry name" value="STKc_MAPKKK"/>
    <property type="match status" value="1"/>
</dbReference>
<evidence type="ECO:0000313" key="13">
    <source>
        <dbReference type="EMBL" id="KAF4346619.1"/>
    </source>
</evidence>
<dbReference type="PANTHER" id="PTHR48016:SF56">
    <property type="entry name" value="MAPKK KINASE"/>
    <property type="match status" value="1"/>
</dbReference>
<dbReference type="FunFam" id="3.30.200.20:FF:000387">
    <property type="entry name" value="Serine/threonine-protein kinase STE11"/>
    <property type="match status" value="1"/>
</dbReference>
<feature type="compositionally biased region" description="Polar residues" evidence="11">
    <location>
        <begin position="537"/>
        <end position="564"/>
    </location>
</feature>
<evidence type="ECO:0000256" key="8">
    <source>
        <dbReference type="ARBA" id="ARBA00048329"/>
    </source>
</evidence>
<dbReference type="GO" id="GO:0005524">
    <property type="term" value="F:ATP binding"/>
    <property type="evidence" value="ECO:0007669"/>
    <property type="project" value="UniProtKB-UniRule"/>
</dbReference>
<evidence type="ECO:0000313" key="15">
    <source>
        <dbReference type="Proteomes" id="UP000525078"/>
    </source>
</evidence>
<evidence type="ECO:0000256" key="9">
    <source>
        <dbReference type="PROSITE-ProRule" id="PRU10141"/>
    </source>
</evidence>
<dbReference type="Proteomes" id="UP000583929">
    <property type="component" value="Unassembled WGS sequence"/>
</dbReference>
<evidence type="ECO:0000313" key="14">
    <source>
        <dbReference type="EMBL" id="KAF4369713.1"/>
    </source>
</evidence>
<keyword evidence="3" id="KW-0808">Transferase</keyword>
<keyword evidence="16" id="KW-1185">Reference proteome</keyword>
<comment type="caution">
    <text evidence="13">The sequence shown here is derived from an EMBL/GenBank/DDBJ whole genome shotgun (WGS) entry which is preliminary data.</text>
</comment>
<feature type="compositionally biased region" description="Low complexity" evidence="11">
    <location>
        <begin position="514"/>
        <end position="532"/>
    </location>
</feature>
<accession>A0A7J6DLV9</accession>
<evidence type="ECO:0000256" key="1">
    <source>
        <dbReference type="ARBA" id="ARBA00006529"/>
    </source>
</evidence>
<feature type="region of interest" description="Disordered" evidence="11">
    <location>
        <begin position="506"/>
        <end position="641"/>
    </location>
</feature>
<keyword evidence="4 9" id="KW-0547">Nucleotide-binding</keyword>
<dbReference type="EMBL" id="JAATIQ010000953">
    <property type="protein sequence ID" value="KAF4346619.1"/>
    <property type="molecule type" value="Genomic_DNA"/>
</dbReference>
<proteinExistence type="inferred from homology"/>
<feature type="binding site" evidence="9">
    <location>
        <position position="108"/>
    </location>
    <ligand>
        <name>ATP</name>
        <dbReference type="ChEBI" id="CHEBI:30616"/>
    </ligand>
</feature>
<feature type="compositionally biased region" description="Basic and acidic residues" evidence="11">
    <location>
        <begin position="592"/>
        <end position="612"/>
    </location>
</feature>
<comment type="similarity">
    <text evidence="1">Belongs to the protein kinase superfamily. STE Ser/Thr protein kinase family. MAP kinase kinase kinase subfamily.</text>
</comment>
<sequence>MQDIFGSVRRSLVFRTPPENEESSTSPIGGGGVGVPTLVDKINSCIRKSRVFSKPSPPPPPPSQPASITIENAAPAIRWRKGELIGCGAFGRVYMGMNLDSGELLAVKQVLIAANSASKEKTQTHLKELEEEVKLLKNLTHPNIVRYLGTVREEDTLNILLEFVPGGSISSLLGKFGSFPEAVVRAYTHQLLLGLEYLHKNGIMHRDIKGTPYWMAPEVILQTGHNFSADIWSVGCTVIEMATGKPPWSQQYQEVAALFHIGTTKSHPPIPEYLSSEAKDFLLKCLQKEPNSRPAASELLQHPFVTGEDMVSHPPSCAPVVFYLIPSKMSTCSDTTDICEMASLHCSTGSPGNLLDSRFNWKGNSSDDDMCQIDDKDDVTVSGVKLNSLMSDDFKSYNPVSEPSDEWECKFNESSEREYEGLNLETEQQIPLPTSCPEILGDVDKDFSFPCGPSLSEDEDELTESKIAAFLGEKALELKKLQTPLYEEFFNSLNAVASPTYVESISEETTPRYLKLPPKSRSPSRGPVGSPSGAVDSLSTGSPGSNGRPVSSICNAIDQTLKNTPSPPPSNMRGLAVDAQQEPNSPSMSYSERQRKWKEELDQELERKREMMRQAGAGGKTLSPKDRALNRQRTRFASPGS</sequence>
<evidence type="ECO:0000259" key="12">
    <source>
        <dbReference type="PROSITE" id="PS50011"/>
    </source>
</evidence>
<feature type="coiled-coil region" evidence="10">
    <location>
        <begin position="112"/>
        <end position="139"/>
    </location>
</feature>
<protein>
    <recommendedName>
        <fullName evidence="2">mitogen-activated protein kinase kinase kinase</fullName>
        <ecNumber evidence="2">2.7.11.25</ecNumber>
    </recommendedName>
</protein>
<evidence type="ECO:0000313" key="16">
    <source>
        <dbReference type="Proteomes" id="UP000583929"/>
    </source>
</evidence>
<evidence type="ECO:0000256" key="5">
    <source>
        <dbReference type="ARBA" id="ARBA00022777"/>
    </source>
</evidence>
<gene>
    <name evidence="14" type="ORF">F8388_015800</name>
    <name evidence="13" type="ORF">G4B88_015188</name>
</gene>
<dbReference type="SUPFAM" id="SSF56112">
    <property type="entry name" value="Protein kinase-like (PK-like)"/>
    <property type="match status" value="1"/>
</dbReference>
<feature type="domain" description="Protein kinase" evidence="12">
    <location>
        <begin position="79"/>
        <end position="305"/>
    </location>
</feature>
<dbReference type="EMBL" id="JAATIP010000124">
    <property type="protein sequence ID" value="KAF4369713.1"/>
    <property type="molecule type" value="Genomic_DNA"/>
</dbReference>
<dbReference type="InterPro" id="IPR011009">
    <property type="entry name" value="Kinase-like_dom_sf"/>
</dbReference>
<evidence type="ECO:0000256" key="7">
    <source>
        <dbReference type="ARBA" id="ARBA00047559"/>
    </source>
</evidence>
<feature type="compositionally biased region" description="Polar residues" evidence="11">
    <location>
        <begin position="581"/>
        <end position="591"/>
    </location>
</feature>
<organism evidence="13 16">
    <name type="scientific">Cannabis sativa</name>
    <name type="common">Hemp</name>
    <name type="synonym">Marijuana</name>
    <dbReference type="NCBI Taxonomy" id="3483"/>
    <lineage>
        <taxon>Eukaryota</taxon>
        <taxon>Viridiplantae</taxon>
        <taxon>Streptophyta</taxon>
        <taxon>Embryophyta</taxon>
        <taxon>Tracheophyta</taxon>
        <taxon>Spermatophyta</taxon>
        <taxon>Magnoliopsida</taxon>
        <taxon>eudicotyledons</taxon>
        <taxon>Gunneridae</taxon>
        <taxon>Pentapetalae</taxon>
        <taxon>rosids</taxon>
        <taxon>fabids</taxon>
        <taxon>Rosales</taxon>
        <taxon>Cannabaceae</taxon>
        <taxon>Cannabis</taxon>
    </lineage>
</organism>
<evidence type="ECO:0000256" key="4">
    <source>
        <dbReference type="ARBA" id="ARBA00022741"/>
    </source>
</evidence>
<evidence type="ECO:0000256" key="11">
    <source>
        <dbReference type="SAM" id="MobiDB-lite"/>
    </source>
</evidence>
<keyword evidence="10" id="KW-0175">Coiled coil</keyword>
<dbReference type="Gene3D" id="1.10.510.10">
    <property type="entry name" value="Transferase(Phosphotransferase) domain 1"/>
    <property type="match status" value="2"/>
</dbReference>
<dbReference type="PROSITE" id="PS50011">
    <property type="entry name" value="PROTEIN_KINASE_DOM"/>
    <property type="match status" value="1"/>
</dbReference>
<comment type="catalytic activity">
    <reaction evidence="7">
        <text>L-threonyl-[protein] + ATP = O-phospho-L-threonyl-[protein] + ADP + H(+)</text>
        <dbReference type="Rhea" id="RHEA:46608"/>
        <dbReference type="Rhea" id="RHEA-COMP:11060"/>
        <dbReference type="Rhea" id="RHEA-COMP:11605"/>
        <dbReference type="ChEBI" id="CHEBI:15378"/>
        <dbReference type="ChEBI" id="CHEBI:30013"/>
        <dbReference type="ChEBI" id="CHEBI:30616"/>
        <dbReference type="ChEBI" id="CHEBI:61977"/>
        <dbReference type="ChEBI" id="CHEBI:456216"/>
        <dbReference type="EC" id="2.7.11.25"/>
    </reaction>
</comment>
<dbReference type="GO" id="GO:0004709">
    <property type="term" value="F:MAP kinase kinase kinase activity"/>
    <property type="evidence" value="ECO:0007669"/>
    <property type="project" value="UniProtKB-EC"/>
</dbReference>
<evidence type="ECO:0000256" key="2">
    <source>
        <dbReference type="ARBA" id="ARBA00012406"/>
    </source>
</evidence>
<dbReference type="Pfam" id="PF07714">
    <property type="entry name" value="PK_Tyr_Ser-Thr"/>
    <property type="match status" value="1"/>
</dbReference>
<dbReference type="GO" id="GO:0005737">
    <property type="term" value="C:cytoplasm"/>
    <property type="evidence" value="ECO:0007669"/>
    <property type="project" value="TreeGrafter"/>
</dbReference>